<proteinExistence type="predicted"/>
<name>Q24GI8_TETTS</name>
<evidence type="ECO:0000313" key="1">
    <source>
        <dbReference type="EMBL" id="EAS06883.1"/>
    </source>
</evidence>
<keyword evidence="2" id="KW-1185">Reference proteome</keyword>
<organism evidence="1 2">
    <name type="scientific">Tetrahymena thermophila (strain SB210)</name>
    <dbReference type="NCBI Taxonomy" id="312017"/>
    <lineage>
        <taxon>Eukaryota</taxon>
        <taxon>Sar</taxon>
        <taxon>Alveolata</taxon>
        <taxon>Ciliophora</taxon>
        <taxon>Intramacronucleata</taxon>
        <taxon>Oligohymenophorea</taxon>
        <taxon>Hymenostomatida</taxon>
        <taxon>Tetrahymenina</taxon>
        <taxon>Tetrahymenidae</taxon>
        <taxon>Tetrahymena</taxon>
    </lineage>
</organism>
<gene>
    <name evidence="1" type="ORF">TTHERM_00726020</name>
</gene>
<dbReference type="AlphaFoldDB" id="Q24GI8"/>
<evidence type="ECO:0000313" key="2">
    <source>
        <dbReference type="Proteomes" id="UP000009168"/>
    </source>
</evidence>
<dbReference type="OrthoDB" id="288497at2759"/>
<dbReference type="EMBL" id="GG662257">
    <property type="protein sequence ID" value="EAS06883.1"/>
    <property type="molecule type" value="Genomic_DNA"/>
</dbReference>
<dbReference type="OMA" id="FPIDFEM"/>
<dbReference type="KEGG" id="tet:TTHERM_00726020"/>
<dbReference type="InParanoid" id="Q24GI8"/>
<dbReference type="eggNOG" id="ENOG502T1EC">
    <property type="taxonomic scope" value="Eukaryota"/>
</dbReference>
<reference evidence="2" key="1">
    <citation type="journal article" date="2006" name="PLoS Biol.">
        <title>Macronuclear genome sequence of the ciliate Tetrahymena thermophila, a model eukaryote.</title>
        <authorList>
            <person name="Eisen J.A."/>
            <person name="Coyne R.S."/>
            <person name="Wu M."/>
            <person name="Wu D."/>
            <person name="Thiagarajan M."/>
            <person name="Wortman J.R."/>
            <person name="Badger J.H."/>
            <person name="Ren Q."/>
            <person name="Amedeo P."/>
            <person name="Jones K.M."/>
            <person name="Tallon L.J."/>
            <person name="Delcher A.L."/>
            <person name="Salzberg S.L."/>
            <person name="Silva J.C."/>
            <person name="Haas B.J."/>
            <person name="Majoros W.H."/>
            <person name="Farzad M."/>
            <person name="Carlton J.M."/>
            <person name="Smith R.K. Jr."/>
            <person name="Garg J."/>
            <person name="Pearlman R.E."/>
            <person name="Karrer K.M."/>
            <person name="Sun L."/>
            <person name="Manning G."/>
            <person name="Elde N.C."/>
            <person name="Turkewitz A.P."/>
            <person name="Asai D.J."/>
            <person name="Wilkes D.E."/>
            <person name="Wang Y."/>
            <person name="Cai H."/>
            <person name="Collins K."/>
            <person name="Stewart B.A."/>
            <person name="Lee S.R."/>
            <person name="Wilamowska K."/>
            <person name="Weinberg Z."/>
            <person name="Ruzzo W.L."/>
            <person name="Wloga D."/>
            <person name="Gaertig J."/>
            <person name="Frankel J."/>
            <person name="Tsao C.-C."/>
            <person name="Gorovsky M.A."/>
            <person name="Keeling P.J."/>
            <person name="Waller R.F."/>
            <person name="Patron N.J."/>
            <person name="Cherry J.M."/>
            <person name="Stover N.A."/>
            <person name="Krieger C.J."/>
            <person name="del Toro C."/>
            <person name="Ryder H.F."/>
            <person name="Williamson S.C."/>
            <person name="Barbeau R.A."/>
            <person name="Hamilton E.P."/>
            <person name="Orias E."/>
        </authorList>
    </citation>
    <scope>NUCLEOTIDE SEQUENCE [LARGE SCALE GENOMIC DNA]</scope>
    <source>
        <strain evidence="2">SB210</strain>
    </source>
</reference>
<dbReference type="Proteomes" id="UP000009168">
    <property type="component" value="Unassembled WGS sequence"/>
</dbReference>
<sequence length="274" mass="31954">MLSKILSSESEKFIKLAFGNAKNLESSKFIYSINLLSQGPSNDELKVIIKNEYTPSLPIDYKAFSFLRCFCDIYVTSGESVRKQNNDGTQSKPEFLGFKDWEQLFKQTPNNKINYILSQKFDKQTLYQMNAIKAPHQKTLLTNNPKLEEEIKKDQSLQNYIEQYQIQFTPPMDNLQEAINYLQKTYPEQRVLIELGITTVKQALNIIDPAIQPLDLLVLSIYQGFLEEEFIGQNHPNLQFFQQSFDLVHTSEKFEAYKGFIQFFIFKKKHSNNL</sequence>
<dbReference type="RefSeq" id="XP_001027125.1">
    <property type="nucleotide sequence ID" value="XM_001027125.2"/>
</dbReference>
<dbReference type="GeneID" id="7845501"/>
<accession>Q24GI8</accession>
<dbReference type="HOGENOM" id="CLU_1113154_0_0_1"/>
<protein>
    <submittedName>
        <fullName evidence="1">Uncharacterized protein</fullName>
    </submittedName>
</protein>